<evidence type="ECO:0000259" key="8">
    <source>
        <dbReference type="Pfam" id="PF15311"/>
    </source>
</evidence>
<sequence length="238" mass="27659">MEQNTDDYCDITSQLDAREILRYLNNLGIRNINGEVLKYFITDLKKLIKYDLQHTSEDHSEKTHRTESVGVERLHSASTFSSRTRSKAPFASCPKECQRPRRVTNLRNIHSAPNIGQQLEEIKTSRRSCSCVRIEKKIEIPKGIPKTTVSSNLIKVPKQQIKKKSDPVSLYHYYMSLWEKYKPNVPGENNWADLRWNIRQKMVGNSPSQTSNKVSFSFTHLKRKKTPCDIQYNDNSIK</sequence>
<dbReference type="PANTHER" id="PTHR34174:SF1">
    <property type="entry name" value="CENTRIOLAR AND CILIOGENESIS-ASSOCIATED PROTEIN HYLS1"/>
    <property type="match status" value="1"/>
</dbReference>
<dbReference type="Proteomes" id="UP001652626">
    <property type="component" value="Chromosome 10"/>
</dbReference>
<keyword evidence="6" id="KW-0206">Cytoskeleton</keyword>
<evidence type="ECO:0000256" key="4">
    <source>
        <dbReference type="ARBA" id="ARBA00022490"/>
    </source>
</evidence>
<keyword evidence="9" id="KW-1185">Reference proteome</keyword>
<dbReference type="InterPro" id="IPR052319">
    <property type="entry name" value="Centriolar_ciliogenesis_assoc"/>
</dbReference>
<keyword evidence="5" id="KW-0970">Cilium biogenesis/degradation</keyword>
<accession>A0ABM4AL51</accession>
<evidence type="ECO:0000256" key="1">
    <source>
        <dbReference type="ARBA" id="ARBA00004114"/>
    </source>
</evidence>
<evidence type="ECO:0000313" key="9">
    <source>
        <dbReference type="Proteomes" id="UP001652626"/>
    </source>
</evidence>
<dbReference type="InterPro" id="IPR027918">
    <property type="entry name" value="HYLS1_C_dom"/>
</dbReference>
<dbReference type="Pfam" id="PF15311">
    <property type="entry name" value="HYLS1_C"/>
    <property type="match status" value="1"/>
</dbReference>
<evidence type="ECO:0000256" key="3">
    <source>
        <dbReference type="ARBA" id="ARBA00010091"/>
    </source>
</evidence>
<evidence type="ECO:0000256" key="7">
    <source>
        <dbReference type="ARBA" id="ARBA00023273"/>
    </source>
</evidence>
<evidence type="ECO:0000256" key="6">
    <source>
        <dbReference type="ARBA" id="ARBA00023212"/>
    </source>
</evidence>
<gene>
    <name evidence="10" type="primary">Hyls1</name>
</gene>
<comment type="subcellular location">
    <subcellularLocation>
        <location evidence="2">Cell projection</location>
        <location evidence="2">Cilium</location>
    </subcellularLocation>
    <subcellularLocation>
        <location evidence="1">Cytoplasm</location>
        <location evidence="1">Cytoskeleton</location>
        <location evidence="1">Microtubule organizing center</location>
        <location evidence="1">Centrosome</location>
        <location evidence="1">Centriole</location>
    </subcellularLocation>
</comment>
<feature type="domain" description="Centriolar and ciliogenesis-associated protein HYLS1 C-terminal" evidence="8">
    <location>
        <begin position="156"/>
        <end position="209"/>
    </location>
</feature>
<dbReference type="GeneID" id="113404461"/>
<keyword evidence="7" id="KW-0966">Cell projection</keyword>
<keyword evidence="4" id="KW-0963">Cytoplasm</keyword>
<proteinExistence type="inferred from homology"/>
<name>A0ABM4AL51_VANTA</name>
<evidence type="ECO:0000256" key="5">
    <source>
        <dbReference type="ARBA" id="ARBA00022794"/>
    </source>
</evidence>
<evidence type="ECO:0000313" key="10">
    <source>
        <dbReference type="RefSeq" id="XP_064072035.1"/>
    </source>
</evidence>
<protein>
    <submittedName>
        <fullName evidence="10">Centriolar and ciliogenesis-associated protein hyls-1 isoform X1</fullName>
    </submittedName>
</protein>
<organism evidence="9 10">
    <name type="scientific">Vanessa tameamea</name>
    <name type="common">Kamehameha butterfly</name>
    <dbReference type="NCBI Taxonomy" id="334116"/>
    <lineage>
        <taxon>Eukaryota</taxon>
        <taxon>Metazoa</taxon>
        <taxon>Ecdysozoa</taxon>
        <taxon>Arthropoda</taxon>
        <taxon>Hexapoda</taxon>
        <taxon>Insecta</taxon>
        <taxon>Pterygota</taxon>
        <taxon>Neoptera</taxon>
        <taxon>Endopterygota</taxon>
        <taxon>Lepidoptera</taxon>
        <taxon>Glossata</taxon>
        <taxon>Ditrysia</taxon>
        <taxon>Papilionoidea</taxon>
        <taxon>Nymphalidae</taxon>
        <taxon>Nymphalinae</taxon>
        <taxon>Vanessa</taxon>
    </lineage>
</organism>
<comment type="similarity">
    <text evidence="3">Belongs to the HYLS1 family.</text>
</comment>
<evidence type="ECO:0000256" key="2">
    <source>
        <dbReference type="ARBA" id="ARBA00004138"/>
    </source>
</evidence>
<dbReference type="RefSeq" id="XP_064072035.1">
    <property type="nucleotide sequence ID" value="XM_064215965.1"/>
</dbReference>
<reference evidence="10" key="1">
    <citation type="submission" date="2025-08" db="UniProtKB">
        <authorList>
            <consortium name="RefSeq"/>
        </authorList>
    </citation>
    <scope>IDENTIFICATION</scope>
    <source>
        <tissue evidence="10">Whole body</tissue>
    </source>
</reference>
<dbReference type="PANTHER" id="PTHR34174">
    <property type="entry name" value="HYDROLETHALUS SYNDROME PROTEIN 1"/>
    <property type="match status" value="1"/>
</dbReference>